<dbReference type="EMBL" id="JAPFQL010000106">
    <property type="protein sequence ID" value="MDC5699087.1"/>
    <property type="molecule type" value="Genomic_DNA"/>
</dbReference>
<proteinExistence type="predicted"/>
<evidence type="ECO:0000313" key="2">
    <source>
        <dbReference type="Proteomes" id="UP001150259"/>
    </source>
</evidence>
<dbReference type="Proteomes" id="UP001150259">
    <property type="component" value="Unassembled WGS sequence"/>
</dbReference>
<sequence>MSSDWTWLYFDAHGETMEGAALSTRGFPTQSDAENFLGESWRDLLEAGVEAVTLRHGDTVVYGAMSLRAAE</sequence>
<dbReference type="RefSeq" id="WP_272463645.1">
    <property type="nucleotide sequence ID" value="NZ_JAPFQL010000106.1"/>
</dbReference>
<organism evidence="1 2">
    <name type="scientific">Intrasporangium calvum</name>
    <dbReference type="NCBI Taxonomy" id="53358"/>
    <lineage>
        <taxon>Bacteria</taxon>
        <taxon>Bacillati</taxon>
        <taxon>Actinomycetota</taxon>
        <taxon>Actinomycetes</taxon>
        <taxon>Micrococcales</taxon>
        <taxon>Intrasporangiaceae</taxon>
        <taxon>Intrasporangium</taxon>
    </lineage>
</organism>
<comment type="caution">
    <text evidence="1">The sequence shown here is derived from an EMBL/GenBank/DDBJ whole genome shotgun (WGS) entry which is preliminary data.</text>
</comment>
<name>A0ABT5GLH3_9MICO</name>
<reference evidence="1 2" key="1">
    <citation type="submission" date="2022-11" db="EMBL/GenBank/DDBJ databases">
        <title>Anaerobic phenanthrene biodegradation by a DNRA strain PheN6.</title>
        <authorList>
            <person name="Zhang Z."/>
        </authorList>
    </citation>
    <scope>NUCLEOTIDE SEQUENCE [LARGE SCALE GENOMIC DNA]</scope>
    <source>
        <strain evidence="1 2">PheN6</strain>
    </source>
</reference>
<gene>
    <name evidence="1" type="ORF">OO014_17700</name>
</gene>
<evidence type="ECO:0000313" key="1">
    <source>
        <dbReference type="EMBL" id="MDC5699087.1"/>
    </source>
</evidence>
<protein>
    <submittedName>
        <fullName evidence="1">Uncharacterized protein</fullName>
    </submittedName>
</protein>
<accession>A0ABT5GLH3</accession>
<keyword evidence="2" id="KW-1185">Reference proteome</keyword>